<proteinExistence type="predicted"/>
<organism evidence="1">
    <name type="scientific">hydrothermal vent metagenome</name>
    <dbReference type="NCBI Taxonomy" id="652676"/>
    <lineage>
        <taxon>unclassified sequences</taxon>
        <taxon>metagenomes</taxon>
        <taxon>ecological metagenomes</taxon>
    </lineage>
</organism>
<dbReference type="EMBL" id="CZQE01000118">
    <property type="protein sequence ID" value="CUS44196.1"/>
    <property type="molecule type" value="Genomic_DNA"/>
</dbReference>
<accession>A0A161K5A7</accession>
<evidence type="ECO:0000313" key="1">
    <source>
        <dbReference type="EMBL" id="CUS44196.1"/>
    </source>
</evidence>
<dbReference type="AlphaFoldDB" id="A0A161K5A7"/>
<name>A0A161K5A7_9ZZZZ</name>
<reference evidence="1" key="1">
    <citation type="submission" date="2015-10" db="EMBL/GenBank/DDBJ databases">
        <authorList>
            <person name="Gilbert D.G."/>
        </authorList>
    </citation>
    <scope>NUCLEOTIDE SEQUENCE</scope>
</reference>
<sequence>MPGQTAQRVVIDAKRPGWKLDRFDDKDQIYTDLAGRLGYGDAKIEEFEKRFPNLYAEYVVPENVQVDIGVMAEQAILGVIRPPAALNSVSAGRQAVGSVIDAASSALHAAKVTFVVQGSGAQMLLGAAPYTAPDDVDIIVNNMVAGSQALRAAGFVELMDDMKENPVAAAAAGAAGGAAGNSGGARAAVSVATGKTEGGSLAVRKFRHGPTGKTVDLVMEAEMGPAIKYLGREDMDGTTVLSPLEAIKAINYRIQVKGERPKDIQALIVLATKNRFAFSAEQRAAVEAIVRERLGEKAIPAIFAK</sequence>
<gene>
    <name evidence="1" type="ORF">MGWOODY_Smn3016</name>
</gene>
<protein>
    <submittedName>
        <fullName evidence="1">Uncharacterized protein</fullName>
    </submittedName>
</protein>